<dbReference type="InterPro" id="IPR003725">
    <property type="entry name" value="ModE-bd_N"/>
</dbReference>
<dbReference type="RefSeq" id="WP_261858597.1">
    <property type="nucleotide sequence ID" value="NZ_AP024851.1"/>
</dbReference>
<evidence type="ECO:0000313" key="9">
    <source>
        <dbReference type="Proteomes" id="UP001170624"/>
    </source>
</evidence>
<accession>A0AAW7Y1M2</accession>
<dbReference type="SUPFAM" id="SSF46785">
    <property type="entry name" value="Winged helix' DNA-binding domain"/>
    <property type="match status" value="1"/>
</dbReference>
<evidence type="ECO:0000256" key="2">
    <source>
        <dbReference type="ARBA" id="ARBA00022448"/>
    </source>
</evidence>
<dbReference type="PANTHER" id="PTHR30432:SF1">
    <property type="entry name" value="DNA-BINDING TRANSCRIPTIONAL DUAL REGULATOR MODE"/>
    <property type="match status" value="1"/>
</dbReference>
<dbReference type="InterPro" id="IPR036390">
    <property type="entry name" value="WH_DNA-bd_sf"/>
</dbReference>
<evidence type="ECO:0000256" key="6">
    <source>
        <dbReference type="PIRSR" id="PIRSR005763-1"/>
    </source>
</evidence>
<dbReference type="NCBIfam" id="TIGR00637">
    <property type="entry name" value="ModE_repress"/>
    <property type="match status" value="1"/>
</dbReference>
<keyword evidence="3 5" id="KW-0500">Molybdenum</keyword>
<keyword evidence="2 5" id="KW-0813">Transport</keyword>
<evidence type="ECO:0000313" key="8">
    <source>
        <dbReference type="EMBL" id="MDO6542182.1"/>
    </source>
</evidence>
<dbReference type="PIRSF" id="PIRSF005763">
    <property type="entry name" value="Txn_reg_ModE"/>
    <property type="match status" value="1"/>
</dbReference>
<proteinExistence type="inferred from homology"/>
<evidence type="ECO:0000256" key="1">
    <source>
        <dbReference type="ARBA" id="ARBA00008110"/>
    </source>
</evidence>
<dbReference type="InterPro" id="IPR051815">
    <property type="entry name" value="Molybdate_resp_trans_reg"/>
</dbReference>
<dbReference type="Pfam" id="PF00126">
    <property type="entry name" value="HTH_1"/>
    <property type="match status" value="1"/>
</dbReference>
<evidence type="ECO:0000259" key="7">
    <source>
        <dbReference type="PROSITE" id="PS51866"/>
    </source>
</evidence>
<dbReference type="PROSITE" id="PS51866">
    <property type="entry name" value="MOP"/>
    <property type="match status" value="1"/>
</dbReference>
<organism evidence="8 9">
    <name type="scientific">Photobacterium sanguinicancri</name>
    <dbReference type="NCBI Taxonomy" id="875932"/>
    <lineage>
        <taxon>Bacteria</taxon>
        <taxon>Pseudomonadati</taxon>
        <taxon>Pseudomonadota</taxon>
        <taxon>Gammaproteobacteria</taxon>
        <taxon>Vibrionales</taxon>
        <taxon>Vibrionaceae</taxon>
        <taxon>Photobacterium</taxon>
    </lineage>
</organism>
<evidence type="ECO:0000256" key="4">
    <source>
        <dbReference type="ARBA" id="ARBA00022737"/>
    </source>
</evidence>
<dbReference type="InterPro" id="IPR005116">
    <property type="entry name" value="Transp-assoc_OB_typ1"/>
</dbReference>
<dbReference type="PANTHER" id="PTHR30432">
    <property type="entry name" value="TRANSCRIPTIONAL REGULATOR MODE"/>
    <property type="match status" value="1"/>
</dbReference>
<dbReference type="EMBL" id="JAUOPU010000004">
    <property type="protein sequence ID" value="MDO6542182.1"/>
    <property type="molecule type" value="Genomic_DNA"/>
</dbReference>
<dbReference type="InterPro" id="IPR016462">
    <property type="entry name" value="ModE"/>
</dbReference>
<dbReference type="Gene3D" id="2.40.50.100">
    <property type="match status" value="1"/>
</dbReference>
<gene>
    <name evidence="8" type="ORF">Q4568_06545</name>
</gene>
<dbReference type="Pfam" id="PF03459">
    <property type="entry name" value="TOBE"/>
    <property type="match status" value="1"/>
</dbReference>
<protein>
    <submittedName>
        <fullName evidence="8">TOBE domain-containing protein</fullName>
    </submittedName>
</protein>
<comment type="similarity">
    <text evidence="1 5">Belongs to the ModE family.</text>
</comment>
<dbReference type="Proteomes" id="UP001170624">
    <property type="component" value="Unassembled WGS sequence"/>
</dbReference>
<dbReference type="SUPFAM" id="SSF50331">
    <property type="entry name" value="MOP-like"/>
    <property type="match status" value="2"/>
</dbReference>
<feature type="region of interest" description="Required for dimer formation and molybdate binding" evidence="6">
    <location>
        <begin position="125"/>
        <end position="133"/>
    </location>
</feature>
<comment type="caution">
    <text evidence="8">The sequence shown here is derived from an EMBL/GenBank/DDBJ whole genome shotgun (WGS) entry which is preliminary data.</text>
</comment>
<dbReference type="GO" id="GO:0003700">
    <property type="term" value="F:DNA-binding transcription factor activity"/>
    <property type="evidence" value="ECO:0007669"/>
    <property type="project" value="InterPro"/>
</dbReference>
<sequence>MMNFDAQLTLSDNGKMYVNPRRIALLKAISQTGSISQAAKHAEISYKAAHDAIKDMNNRAEHPVITSEKGGKGGGGATLTHTGERLVQMYDLLDQIQDMGLKALNDDEAPLHSLLGVMSKFSLQTSARNQLFGIITKIENHELHDVISVELKGKQTLLATITHGSTERLGLIVGKDVVALVKGPAVTLSSDVTSDDYDNVLEGKVSSVLHEKHTSEYQLALEGGDTLCAFNKHSESAVLDTTNIVGDTWFAHFHSNQVIIATLN</sequence>
<dbReference type="InterPro" id="IPR000847">
    <property type="entry name" value="LysR_HTH_N"/>
</dbReference>
<dbReference type="InterPro" id="IPR008995">
    <property type="entry name" value="Mo/tungstate-bd_C_term_dom"/>
</dbReference>
<keyword evidence="4" id="KW-0677">Repeat</keyword>
<dbReference type="AlphaFoldDB" id="A0AAW7Y1M2"/>
<dbReference type="InterPro" id="IPR036388">
    <property type="entry name" value="WH-like_DNA-bd_sf"/>
</dbReference>
<dbReference type="GO" id="GO:0015689">
    <property type="term" value="P:molybdate ion transport"/>
    <property type="evidence" value="ECO:0007669"/>
    <property type="project" value="UniProtKB-UniRule"/>
</dbReference>
<dbReference type="InterPro" id="IPR004606">
    <property type="entry name" value="Mop_domain"/>
</dbReference>
<dbReference type="GO" id="GO:0030151">
    <property type="term" value="F:molybdenum ion binding"/>
    <property type="evidence" value="ECO:0007669"/>
    <property type="project" value="UniProtKB-UniRule"/>
</dbReference>
<evidence type="ECO:0000256" key="5">
    <source>
        <dbReference type="PIRNR" id="PIRNR005763"/>
    </source>
</evidence>
<evidence type="ECO:0000256" key="3">
    <source>
        <dbReference type="ARBA" id="ARBA00022505"/>
    </source>
</evidence>
<dbReference type="NCBIfam" id="TIGR00638">
    <property type="entry name" value="Mop"/>
    <property type="match status" value="1"/>
</dbReference>
<feature type="domain" description="Mop" evidence="7">
    <location>
        <begin position="124"/>
        <end position="190"/>
    </location>
</feature>
<name>A0AAW7Y1M2_9GAMM</name>
<dbReference type="Gene3D" id="1.10.10.10">
    <property type="entry name" value="Winged helix-like DNA-binding domain superfamily/Winged helix DNA-binding domain"/>
    <property type="match status" value="1"/>
</dbReference>
<reference evidence="8" key="1">
    <citation type="submission" date="2023-07" db="EMBL/GenBank/DDBJ databases">
        <title>Genome content predicts the carbon catabolic preferences of heterotrophic bacteria.</title>
        <authorList>
            <person name="Gralka M."/>
        </authorList>
    </citation>
    <scope>NUCLEOTIDE SEQUENCE</scope>
    <source>
        <strain evidence="8">G2M05</strain>
    </source>
</reference>